<dbReference type="AlphaFoldDB" id="A0A427YC11"/>
<feature type="domain" description="OTU1-like C-terminal C2H2-type zinc finger" evidence="1">
    <location>
        <begin position="26"/>
        <end position="60"/>
    </location>
</feature>
<dbReference type="EMBL" id="RSCE01000001">
    <property type="protein sequence ID" value="RSH88514.1"/>
    <property type="molecule type" value="Genomic_DNA"/>
</dbReference>
<gene>
    <name evidence="2" type="primary">OTU1_2</name>
    <name evidence="2" type="ORF">EHS24_001059</name>
</gene>
<accession>A0A427YC11</accession>
<dbReference type="Proteomes" id="UP000279236">
    <property type="component" value="Unassembled WGS sequence"/>
</dbReference>
<dbReference type="STRING" id="105984.A0A427YC11"/>
<comment type="caution">
    <text evidence="2">The sequence shown here is derived from an EMBL/GenBank/DDBJ whole genome shotgun (WGS) entry which is preliminary data.</text>
</comment>
<dbReference type="GO" id="GO:0008233">
    <property type="term" value="F:peptidase activity"/>
    <property type="evidence" value="ECO:0007669"/>
    <property type="project" value="UniProtKB-KW"/>
</dbReference>
<dbReference type="RefSeq" id="XP_028480722.1">
    <property type="nucleotide sequence ID" value="XM_028616865.1"/>
</dbReference>
<name>A0A427YC11_9TREE</name>
<keyword evidence="3" id="KW-1185">Reference proteome</keyword>
<dbReference type="Pfam" id="PF24560">
    <property type="entry name" value="zf-C2H2_OTU1_C"/>
    <property type="match status" value="1"/>
</dbReference>
<evidence type="ECO:0000313" key="3">
    <source>
        <dbReference type="Proteomes" id="UP000279236"/>
    </source>
</evidence>
<protein>
    <submittedName>
        <fullName evidence="2">Ubiquitin-specific protease otu1</fullName>
    </submittedName>
</protein>
<evidence type="ECO:0000259" key="1">
    <source>
        <dbReference type="Pfam" id="PF24560"/>
    </source>
</evidence>
<proteinExistence type="predicted"/>
<dbReference type="GeneID" id="39585602"/>
<sequence length="60" mass="6542">MDSTVMEAAEELVGSLKKKHYYTDTATFDLRCGICGTGLQGEKGAREHAMATGHVEFGEY</sequence>
<dbReference type="InterPro" id="IPR057766">
    <property type="entry name" value="Znf-C2H2_OTU1-like_C"/>
</dbReference>
<reference evidence="2 3" key="1">
    <citation type="submission" date="2018-11" db="EMBL/GenBank/DDBJ databases">
        <title>Genome sequence of Apiotrichum porosum DSM 27194.</title>
        <authorList>
            <person name="Aliyu H."/>
            <person name="Gorte O."/>
            <person name="Ochsenreither K."/>
        </authorList>
    </citation>
    <scope>NUCLEOTIDE SEQUENCE [LARGE SCALE GENOMIC DNA]</scope>
    <source>
        <strain evidence="2 3">DSM 27194</strain>
    </source>
</reference>
<keyword evidence="2" id="KW-0378">Hydrolase</keyword>
<dbReference type="GO" id="GO:0006508">
    <property type="term" value="P:proteolysis"/>
    <property type="evidence" value="ECO:0007669"/>
    <property type="project" value="UniProtKB-KW"/>
</dbReference>
<organism evidence="2 3">
    <name type="scientific">Apiotrichum porosum</name>
    <dbReference type="NCBI Taxonomy" id="105984"/>
    <lineage>
        <taxon>Eukaryota</taxon>
        <taxon>Fungi</taxon>
        <taxon>Dikarya</taxon>
        <taxon>Basidiomycota</taxon>
        <taxon>Agaricomycotina</taxon>
        <taxon>Tremellomycetes</taxon>
        <taxon>Trichosporonales</taxon>
        <taxon>Trichosporonaceae</taxon>
        <taxon>Apiotrichum</taxon>
    </lineage>
</organism>
<keyword evidence="2" id="KW-0645">Protease</keyword>
<evidence type="ECO:0000313" key="2">
    <source>
        <dbReference type="EMBL" id="RSH88514.1"/>
    </source>
</evidence>
<dbReference type="OrthoDB" id="65596at2759"/>